<feature type="domain" description="SbsA Ig-like" evidence="3">
    <location>
        <begin position="58"/>
        <end position="162"/>
    </location>
</feature>
<evidence type="ECO:0000256" key="2">
    <source>
        <dbReference type="SAM" id="Phobius"/>
    </source>
</evidence>
<gene>
    <name evidence="4" type="ORF">GGD55_004720</name>
</gene>
<keyword evidence="1" id="KW-0732">Signal</keyword>
<dbReference type="InterPro" id="IPR032812">
    <property type="entry name" value="SbsA_Ig"/>
</dbReference>
<name>A0A7W8UFU1_9HYPH</name>
<evidence type="ECO:0000313" key="4">
    <source>
        <dbReference type="EMBL" id="MBB5537999.1"/>
    </source>
</evidence>
<dbReference type="AlphaFoldDB" id="A0A7W8UFU1"/>
<sequence length="767" mass="83847">MTLQRCVNPLAIACGTQLAYPIGTSGGAADMTGRSRALTLIVAAMLAVAGLVVLASQDSTAPTVSWATPLAGGVDVDLDAAITVTFSEDIDPASIGVDSFRLSANGLPVKTNVSYDEWTRSVVLAPAMRLTSSTRYTATLAAGIEDRAGNALVDGRSWAFTTRRDLDRGFGGPVLLVSSSVLPFSKYYSEILRAEGLGSFESVDLSNVNLALLNRFSLALLGEMPLSEAQAAMFSAWVDTGGDLIAMRPDKKLADLLGLRDQAASQNEGYLLIDTASAPGHGIVGETIRYHGAADLYRLKEGTIEVARLYNNQSNATPNPAITIRSIGKAGGQAAAFTYDLARSIIYTRQGNPAWAGDERDGNSVIRPNDLFFGAKDGDRQPDWNDFDRIAIPVADEQQRLLVNLMNFMLEDKAPLPRLWYLPKGLKAVLVMTGDDHGTRSGTERSFNRLKDNEPEWCSIADWECYRSTSWIYTSSGLSKEAAHAYSADGFDIGAHVNTGCSNFVPTDLVGIFSRELYAFRIKYPDLPPQTGNRTHCVAWSDWASTPKVEARYGIRMDLNYYYWLGSWIKDRPGFMTGSGLPMRFADLDGSMIDVYQVASHLVNESEMSFPSAIETQLDRALGPQGYYGAFGTHYDFSDDFDRQLTAVAKARGVPLVSVQQLLDWTDGRNNSHFARIGWNGDVLTFEAFADRRTGTMLRGMIPARTREKEVVAISRDGLPVDHETETVKGVAYSMFPVESGAYRVIYRRRGDDRATGDASITRSRAH</sequence>
<dbReference type="Proteomes" id="UP000585507">
    <property type="component" value="Unassembled WGS sequence"/>
</dbReference>
<dbReference type="EMBL" id="JACHBK010000011">
    <property type="protein sequence ID" value="MBB5537999.1"/>
    <property type="molecule type" value="Genomic_DNA"/>
</dbReference>
<organism evidence="4 5">
    <name type="scientific">Rhizobium giardinii</name>
    <dbReference type="NCBI Taxonomy" id="56731"/>
    <lineage>
        <taxon>Bacteria</taxon>
        <taxon>Pseudomonadati</taxon>
        <taxon>Pseudomonadota</taxon>
        <taxon>Alphaproteobacteria</taxon>
        <taxon>Hyphomicrobiales</taxon>
        <taxon>Rhizobiaceae</taxon>
        <taxon>Rhizobium/Agrobacterium group</taxon>
        <taxon>Rhizobium</taxon>
    </lineage>
</organism>
<evidence type="ECO:0000313" key="5">
    <source>
        <dbReference type="Proteomes" id="UP000585507"/>
    </source>
</evidence>
<accession>A0A7W8UFU1</accession>
<dbReference type="Pfam" id="PF13205">
    <property type="entry name" value="Big_5"/>
    <property type="match status" value="1"/>
</dbReference>
<dbReference type="InterPro" id="IPR014755">
    <property type="entry name" value="Cu-Rt/internalin_Ig-like"/>
</dbReference>
<keyword evidence="2" id="KW-0812">Transmembrane</keyword>
<feature type="transmembrane region" description="Helical" evidence="2">
    <location>
        <begin position="37"/>
        <end position="55"/>
    </location>
</feature>
<keyword evidence="2" id="KW-0472">Membrane</keyword>
<keyword evidence="5" id="KW-1185">Reference proteome</keyword>
<protein>
    <recommendedName>
        <fullName evidence="3">SbsA Ig-like domain-containing protein</fullName>
    </recommendedName>
</protein>
<keyword evidence="2" id="KW-1133">Transmembrane helix</keyword>
<comment type="caution">
    <text evidence="4">The sequence shown here is derived from an EMBL/GenBank/DDBJ whole genome shotgun (WGS) entry which is preliminary data.</text>
</comment>
<evidence type="ECO:0000259" key="3">
    <source>
        <dbReference type="Pfam" id="PF13205"/>
    </source>
</evidence>
<evidence type="ECO:0000256" key="1">
    <source>
        <dbReference type="ARBA" id="ARBA00022729"/>
    </source>
</evidence>
<reference evidence="4 5" key="1">
    <citation type="submission" date="2020-08" db="EMBL/GenBank/DDBJ databases">
        <title>Genomic Encyclopedia of Type Strains, Phase IV (KMG-V): Genome sequencing to study the core and pangenomes of soil and plant-associated prokaryotes.</title>
        <authorList>
            <person name="Whitman W."/>
        </authorList>
    </citation>
    <scope>NUCLEOTIDE SEQUENCE [LARGE SCALE GENOMIC DNA]</scope>
    <source>
        <strain evidence="4 5">SEMIA 4084</strain>
    </source>
</reference>
<proteinExistence type="predicted"/>
<dbReference type="Gene3D" id="2.60.40.1220">
    <property type="match status" value="1"/>
</dbReference>